<comment type="caution">
    <text evidence="1">The sequence shown here is derived from an EMBL/GenBank/DDBJ whole genome shotgun (WGS) entry which is preliminary data.</text>
</comment>
<dbReference type="RefSeq" id="WP_188729915.1">
    <property type="nucleotide sequence ID" value="NZ_BMIT01000011.1"/>
</dbReference>
<name>A0ABQ1TW06_9GAMM</name>
<sequence>MLIFAAQFSHSDDAFCQQLINEACAYISRYIAYLEKQGITKITLMGGIASAITPYLADTSKAHLTPALASAEQGAILMAREAI</sequence>
<dbReference type="SUPFAM" id="SSF53067">
    <property type="entry name" value="Actin-like ATPase domain"/>
    <property type="match status" value="1"/>
</dbReference>
<proteinExistence type="predicted"/>
<dbReference type="EMBL" id="BMIT01000011">
    <property type="protein sequence ID" value="GGF02517.1"/>
    <property type="molecule type" value="Genomic_DNA"/>
</dbReference>
<evidence type="ECO:0008006" key="3">
    <source>
        <dbReference type="Google" id="ProtNLM"/>
    </source>
</evidence>
<dbReference type="Proteomes" id="UP000638462">
    <property type="component" value="Unassembled WGS sequence"/>
</dbReference>
<reference evidence="2" key="1">
    <citation type="journal article" date="2019" name="Int. J. Syst. Evol. Microbiol.">
        <title>The Global Catalogue of Microorganisms (GCM) 10K type strain sequencing project: providing services to taxonomists for standard genome sequencing and annotation.</title>
        <authorList>
            <consortium name="The Broad Institute Genomics Platform"/>
            <consortium name="The Broad Institute Genome Sequencing Center for Infectious Disease"/>
            <person name="Wu L."/>
            <person name="Ma J."/>
        </authorList>
    </citation>
    <scope>NUCLEOTIDE SEQUENCE [LARGE SCALE GENOMIC DNA]</scope>
    <source>
        <strain evidence="2">CGMCC 1.15394</strain>
    </source>
</reference>
<dbReference type="InterPro" id="IPR043129">
    <property type="entry name" value="ATPase_NBD"/>
</dbReference>
<accession>A0ABQ1TW06</accession>
<evidence type="ECO:0000313" key="1">
    <source>
        <dbReference type="EMBL" id="GGF02517.1"/>
    </source>
</evidence>
<gene>
    <name evidence="1" type="ORF">GCM10008027_29300</name>
</gene>
<protein>
    <recommendedName>
        <fullName evidence="3">N-acetylglucosamine kinase</fullName>
    </recommendedName>
</protein>
<keyword evidence="2" id="KW-1185">Reference proteome</keyword>
<evidence type="ECO:0000313" key="2">
    <source>
        <dbReference type="Proteomes" id="UP000638462"/>
    </source>
</evidence>
<organism evidence="1 2">
    <name type="scientific">Pseudoalteromonas gelatinilytica</name>
    <dbReference type="NCBI Taxonomy" id="1703256"/>
    <lineage>
        <taxon>Bacteria</taxon>
        <taxon>Pseudomonadati</taxon>
        <taxon>Pseudomonadota</taxon>
        <taxon>Gammaproteobacteria</taxon>
        <taxon>Alteromonadales</taxon>
        <taxon>Pseudoalteromonadaceae</taxon>
        <taxon>Pseudoalteromonas</taxon>
    </lineage>
</organism>